<feature type="region of interest" description="Disordered" evidence="1">
    <location>
        <begin position="1"/>
        <end position="37"/>
    </location>
</feature>
<protein>
    <submittedName>
        <fullName evidence="2">Chorismate mutase</fullName>
    </submittedName>
</protein>
<name>A0A7W5CKT4_9MICO</name>
<comment type="caution">
    <text evidence="2">The sequence shown here is derived from an EMBL/GenBank/DDBJ whole genome shotgun (WGS) entry which is preliminary data.</text>
</comment>
<accession>A0A7W5CKT4</accession>
<dbReference type="EMBL" id="JACHXY010000005">
    <property type="protein sequence ID" value="MBB3159493.1"/>
    <property type="molecule type" value="Genomic_DNA"/>
</dbReference>
<evidence type="ECO:0000256" key="1">
    <source>
        <dbReference type="SAM" id="MobiDB-lite"/>
    </source>
</evidence>
<reference evidence="2 3" key="1">
    <citation type="submission" date="2020-08" db="EMBL/GenBank/DDBJ databases">
        <title>Genomic Encyclopedia of Type Strains, Phase III (KMG-III): the genomes of soil and plant-associated and newly described type strains.</title>
        <authorList>
            <person name="Whitman W."/>
        </authorList>
    </citation>
    <scope>NUCLEOTIDE SEQUENCE [LARGE SCALE GENOMIC DNA]</scope>
    <source>
        <strain evidence="2 3">CECT 8356</strain>
    </source>
</reference>
<sequence length="67" mass="7646">MARHSRSSFTGRFVTSHKGSLQRRIAAGEADPISDRERERAQLQEIRQTYIRRFGVDPEAQTVSKTA</sequence>
<dbReference type="Proteomes" id="UP000543579">
    <property type="component" value="Unassembled WGS sequence"/>
</dbReference>
<dbReference type="AlphaFoldDB" id="A0A7W5CKT4"/>
<evidence type="ECO:0000313" key="3">
    <source>
        <dbReference type="Proteomes" id="UP000543579"/>
    </source>
</evidence>
<organism evidence="2 3">
    <name type="scientific">Microbacterium proteolyticum</name>
    <dbReference type="NCBI Taxonomy" id="1572644"/>
    <lineage>
        <taxon>Bacteria</taxon>
        <taxon>Bacillati</taxon>
        <taxon>Actinomycetota</taxon>
        <taxon>Actinomycetes</taxon>
        <taxon>Micrococcales</taxon>
        <taxon>Microbacteriaceae</taxon>
        <taxon>Microbacterium</taxon>
    </lineage>
</organism>
<evidence type="ECO:0000313" key="2">
    <source>
        <dbReference type="EMBL" id="MBB3159493.1"/>
    </source>
</evidence>
<gene>
    <name evidence="2" type="ORF">FHS07_003228</name>
</gene>
<proteinExistence type="predicted"/>